<evidence type="ECO:0000313" key="2">
    <source>
        <dbReference type="Proteomes" id="UP000034805"/>
    </source>
</evidence>
<protein>
    <submittedName>
        <fullName evidence="1">Uncharacterized protein</fullName>
    </submittedName>
</protein>
<gene>
    <name evidence="1" type="ORF">Z043_114104</name>
</gene>
<dbReference type="EMBL" id="JARO02005116">
    <property type="protein sequence ID" value="KPP67322.1"/>
    <property type="molecule type" value="Genomic_DNA"/>
</dbReference>
<comment type="caution">
    <text evidence="1">The sequence shown here is derived from an EMBL/GenBank/DDBJ whole genome shotgun (WGS) entry which is preliminary data.</text>
</comment>
<name>A0A0P7YIU9_SCLFO</name>
<accession>A0A0P7YIU9</accession>
<proteinExistence type="predicted"/>
<sequence length="108" mass="11530">MTECSASTPDSAMLDRLHHAVSAQGALLGSHEQSLHRTEETLQGLVTVLDASGLRDDLALGQHGHHLDQPPPCLWGCSHSRNGEAVTAHGVGCYCHTPCGLPILCTWR</sequence>
<evidence type="ECO:0000313" key="1">
    <source>
        <dbReference type="EMBL" id="KPP67322.1"/>
    </source>
</evidence>
<dbReference type="Proteomes" id="UP000034805">
    <property type="component" value="Unassembled WGS sequence"/>
</dbReference>
<organism evidence="1 2">
    <name type="scientific">Scleropages formosus</name>
    <name type="common">Asian bonytongue</name>
    <name type="synonym">Osteoglossum formosum</name>
    <dbReference type="NCBI Taxonomy" id="113540"/>
    <lineage>
        <taxon>Eukaryota</taxon>
        <taxon>Metazoa</taxon>
        <taxon>Chordata</taxon>
        <taxon>Craniata</taxon>
        <taxon>Vertebrata</taxon>
        <taxon>Euteleostomi</taxon>
        <taxon>Actinopterygii</taxon>
        <taxon>Neopterygii</taxon>
        <taxon>Teleostei</taxon>
        <taxon>Osteoglossocephala</taxon>
        <taxon>Osteoglossomorpha</taxon>
        <taxon>Osteoglossiformes</taxon>
        <taxon>Osteoglossidae</taxon>
        <taxon>Scleropages</taxon>
    </lineage>
</organism>
<reference evidence="1 2" key="1">
    <citation type="submission" date="2015-08" db="EMBL/GenBank/DDBJ databases">
        <title>The genome of the Asian arowana (Scleropages formosus).</title>
        <authorList>
            <person name="Tan M.H."/>
            <person name="Gan H.M."/>
            <person name="Croft L.J."/>
            <person name="Austin C.M."/>
        </authorList>
    </citation>
    <scope>NUCLEOTIDE SEQUENCE [LARGE SCALE GENOMIC DNA]</scope>
    <source>
        <strain evidence="1">Aro1</strain>
    </source>
</reference>
<dbReference type="AlphaFoldDB" id="A0A0P7YIU9"/>